<dbReference type="EC" id="2.7.7.33" evidence="2"/>
<dbReference type="NCBIfam" id="TIGR02623">
    <property type="entry name" value="G1P_cyt_trans"/>
    <property type="match status" value="1"/>
</dbReference>
<gene>
    <name evidence="2" type="primary">rfbF</name>
    <name evidence="2" type="ORF">ENQ20_08070</name>
</gene>
<evidence type="ECO:0000259" key="1">
    <source>
        <dbReference type="Pfam" id="PF00483"/>
    </source>
</evidence>
<comment type="caution">
    <text evidence="2">The sequence shown here is derived from an EMBL/GenBank/DDBJ whole genome shotgun (WGS) entry which is preliminary data.</text>
</comment>
<evidence type="ECO:0000313" key="2">
    <source>
        <dbReference type="EMBL" id="HDX31437.1"/>
    </source>
</evidence>
<proteinExistence type="predicted"/>
<feature type="domain" description="Nucleotidyl transferase" evidence="1">
    <location>
        <begin position="2"/>
        <end position="201"/>
    </location>
</feature>
<dbReference type="SUPFAM" id="SSF53448">
    <property type="entry name" value="Nucleotide-diphospho-sugar transferases"/>
    <property type="match status" value="1"/>
</dbReference>
<dbReference type="Pfam" id="PF00483">
    <property type="entry name" value="NTP_transferase"/>
    <property type="match status" value="1"/>
</dbReference>
<protein>
    <submittedName>
        <fullName evidence="2">Glucose-1-phosphate cytidylyltransferase</fullName>
        <ecNumber evidence="2">2.7.7.33</ecNumber>
    </submittedName>
</protein>
<dbReference type="PANTHER" id="PTHR47183:SF1">
    <property type="entry name" value="GLUCOSE-1-PHOSPHATE CYTIDYLYLTRANSFERASE"/>
    <property type="match status" value="1"/>
</dbReference>
<accession>A0A7C1FFF9</accession>
<dbReference type="InterPro" id="IPR046981">
    <property type="entry name" value="G1P_cyt_trans"/>
</dbReference>
<keyword evidence="2" id="KW-0808">Transferase</keyword>
<dbReference type="InterPro" id="IPR029044">
    <property type="entry name" value="Nucleotide-diphossugar_trans"/>
</dbReference>
<dbReference type="InterPro" id="IPR005835">
    <property type="entry name" value="NTP_transferase_dom"/>
</dbReference>
<dbReference type="Gene3D" id="3.90.550.10">
    <property type="entry name" value="Spore Coat Polysaccharide Biosynthesis Protein SpsA, Chain A"/>
    <property type="match status" value="1"/>
</dbReference>
<sequence>MKVVILAGGLGTRLAEETTVRPKPMVEIGGRPILTHIMSWYAAHGFNEFIVALGYKGEMIKQYFLNYYALNSDITVKLGSGDVTVHDGARDDWIVHLVDTGALTMTGGRLLRLKKWLLSEECFMMTYGDGLADVDLKALLAFHRSHGKLATVTSARPPARFGAIRLKGNQVVRFAEKPQAGEGWINAGFFVLSPKVLDYIEGDETIWERAPLERLALDGELMAYRHEGFWQPMDTLREKQLLEELWQSGNAPWRVKR</sequence>
<name>A0A7C1FFF9_9CHLR</name>
<dbReference type="GO" id="GO:0047343">
    <property type="term" value="F:glucose-1-phosphate cytidylyltransferase activity"/>
    <property type="evidence" value="ECO:0007669"/>
    <property type="project" value="UniProtKB-EC"/>
</dbReference>
<reference evidence="2" key="1">
    <citation type="journal article" date="2020" name="mSystems">
        <title>Genome- and Community-Level Interaction Insights into Carbon Utilization and Element Cycling Functions of Hydrothermarchaeota in Hydrothermal Sediment.</title>
        <authorList>
            <person name="Zhou Z."/>
            <person name="Liu Y."/>
            <person name="Xu W."/>
            <person name="Pan J."/>
            <person name="Luo Z.H."/>
            <person name="Li M."/>
        </authorList>
    </citation>
    <scope>NUCLEOTIDE SEQUENCE [LARGE SCALE GENOMIC DNA]</scope>
    <source>
        <strain evidence="2">SpSt-289</strain>
    </source>
</reference>
<keyword evidence="2" id="KW-0548">Nucleotidyltransferase</keyword>
<dbReference type="PANTHER" id="PTHR47183">
    <property type="entry name" value="GLUCOSE-1-PHOSPHATE CYTIDYLYLTRANSFERASE-RELATED"/>
    <property type="match status" value="1"/>
</dbReference>
<dbReference type="GO" id="GO:0009243">
    <property type="term" value="P:O antigen biosynthetic process"/>
    <property type="evidence" value="ECO:0007669"/>
    <property type="project" value="InterPro"/>
</dbReference>
<dbReference type="InterPro" id="IPR013446">
    <property type="entry name" value="G1P_cyt_trans-like"/>
</dbReference>
<organism evidence="2">
    <name type="scientific">Caldilinea aerophila</name>
    <dbReference type="NCBI Taxonomy" id="133453"/>
    <lineage>
        <taxon>Bacteria</taxon>
        <taxon>Bacillati</taxon>
        <taxon>Chloroflexota</taxon>
        <taxon>Caldilineae</taxon>
        <taxon>Caldilineales</taxon>
        <taxon>Caldilineaceae</taxon>
        <taxon>Caldilinea</taxon>
    </lineage>
</organism>
<dbReference type="CDD" id="cd02524">
    <property type="entry name" value="G1P_cytidylyltransferase"/>
    <property type="match status" value="1"/>
</dbReference>
<dbReference type="EMBL" id="DSMG01000084">
    <property type="protein sequence ID" value="HDX31437.1"/>
    <property type="molecule type" value="Genomic_DNA"/>
</dbReference>
<dbReference type="AlphaFoldDB" id="A0A7C1FFF9"/>